<dbReference type="InterPro" id="IPR000594">
    <property type="entry name" value="ThiF_NAD_FAD-bd"/>
</dbReference>
<dbReference type="Pfam" id="PF00899">
    <property type="entry name" value="ThiF"/>
    <property type="match status" value="1"/>
</dbReference>
<sequence>MLPEIGVEGQEKLLAAKVLIVGLGGLGSPVSLYLAASGIGSLTLADFDTVDLSNLQRQIVHKTSSIGDLKTESARQTLLEINPGIEIRTIGDQLTIEQLEAETARADVVVDCTDNFEVRYA</sequence>
<protein>
    <recommendedName>
        <fullName evidence="1">THIF-type NAD/FAD binding fold domain-containing protein</fullName>
    </recommendedName>
</protein>
<dbReference type="Gene3D" id="3.40.50.720">
    <property type="entry name" value="NAD(P)-binding Rossmann-like Domain"/>
    <property type="match status" value="1"/>
</dbReference>
<accession>A0A382ZZR6</accession>
<dbReference type="GO" id="GO:0061504">
    <property type="term" value="P:cyclic threonylcarbamoyladenosine biosynthetic process"/>
    <property type="evidence" value="ECO:0007669"/>
    <property type="project" value="TreeGrafter"/>
</dbReference>
<dbReference type="PANTHER" id="PTHR43267:SF1">
    <property type="entry name" value="TRNA THREONYLCARBAMOYLADENOSINE DEHYDRATASE"/>
    <property type="match status" value="1"/>
</dbReference>
<dbReference type="EMBL" id="UINC01187618">
    <property type="protein sequence ID" value="SVE00435.1"/>
    <property type="molecule type" value="Genomic_DNA"/>
</dbReference>
<dbReference type="GO" id="GO:0061503">
    <property type="term" value="F:tRNA threonylcarbamoyladenosine dehydratase"/>
    <property type="evidence" value="ECO:0007669"/>
    <property type="project" value="TreeGrafter"/>
</dbReference>
<proteinExistence type="predicted"/>
<dbReference type="AlphaFoldDB" id="A0A382ZZR6"/>
<organism evidence="2">
    <name type="scientific">marine metagenome</name>
    <dbReference type="NCBI Taxonomy" id="408172"/>
    <lineage>
        <taxon>unclassified sequences</taxon>
        <taxon>metagenomes</taxon>
        <taxon>ecological metagenomes</taxon>
    </lineage>
</organism>
<evidence type="ECO:0000313" key="2">
    <source>
        <dbReference type="EMBL" id="SVE00435.1"/>
    </source>
</evidence>
<gene>
    <name evidence="2" type="ORF">METZ01_LOCUS453289</name>
</gene>
<dbReference type="CDD" id="cd00757">
    <property type="entry name" value="ThiF_MoeB_HesA_family"/>
    <property type="match status" value="1"/>
</dbReference>
<dbReference type="InterPro" id="IPR045886">
    <property type="entry name" value="ThiF/MoeB/HesA"/>
</dbReference>
<name>A0A382ZZR6_9ZZZZ</name>
<evidence type="ECO:0000259" key="1">
    <source>
        <dbReference type="Pfam" id="PF00899"/>
    </source>
</evidence>
<feature type="non-terminal residue" evidence="2">
    <location>
        <position position="121"/>
    </location>
</feature>
<feature type="domain" description="THIF-type NAD/FAD binding fold" evidence="1">
    <location>
        <begin position="2"/>
        <end position="120"/>
    </location>
</feature>
<dbReference type="GO" id="GO:0008641">
    <property type="term" value="F:ubiquitin-like modifier activating enzyme activity"/>
    <property type="evidence" value="ECO:0007669"/>
    <property type="project" value="InterPro"/>
</dbReference>
<reference evidence="2" key="1">
    <citation type="submission" date="2018-05" db="EMBL/GenBank/DDBJ databases">
        <authorList>
            <person name="Lanie J.A."/>
            <person name="Ng W.-L."/>
            <person name="Kazmierczak K.M."/>
            <person name="Andrzejewski T.M."/>
            <person name="Davidsen T.M."/>
            <person name="Wayne K.J."/>
            <person name="Tettelin H."/>
            <person name="Glass J.I."/>
            <person name="Rusch D."/>
            <person name="Podicherti R."/>
            <person name="Tsui H.-C.T."/>
            <person name="Winkler M.E."/>
        </authorList>
    </citation>
    <scope>NUCLEOTIDE SEQUENCE</scope>
</reference>
<dbReference type="PANTHER" id="PTHR43267">
    <property type="entry name" value="TRNA THREONYLCARBAMOYLADENOSINE DEHYDRATASE"/>
    <property type="match status" value="1"/>
</dbReference>
<dbReference type="InterPro" id="IPR035985">
    <property type="entry name" value="Ubiquitin-activating_enz"/>
</dbReference>
<dbReference type="SUPFAM" id="SSF69572">
    <property type="entry name" value="Activating enzymes of the ubiquitin-like proteins"/>
    <property type="match status" value="1"/>
</dbReference>